<dbReference type="SMART" id="SM00738">
    <property type="entry name" value="NGN"/>
    <property type="match status" value="1"/>
</dbReference>
<comment type="similarity">
    <text evidence="4">Belongs to the NusG family.</text>
</comment>
<dbReference type="Pfam" id="PF02357">
    <property type="entry name" value="NusG"/>
    <property type="match status" value="1"/>
</dbReference>
<dbReference type="InterPro" id="IPR010216">
    <property type="entry name" value="Transcrpt_antiterm_NusG_myco"/>
</dbReference>
<dbReference type="InterPro" id="IPR043425">
    <property type="entry name" value="NusG-like"/>
</dbReference>
<sequence>METQWYMVSTMTGKEDKVYESLQNRIVSEGIDDVIEAIHIFKEPRITKKELEKRDRGEEYKVKMANMYSGYIFIKMEMTDKAWFVIRNTQYVTGLIGSSGKGAKPTPVSPKEMERMFNKEREINDNFAKGIITSPFIVGAYVEIISGPFEGQQMKITKCDNVLKKVTGNVEIFGKLQPQEFDFSQIKLTE</sequence>
<dbReference type="Gene3D" id="2.30.30.30">
    <property type="match status" value="1"/>
</dbReference>
<dbReference type="NCBIfam" id="TIGR01956">
    <property type="entry name" value="NusG_myco"/>
    <property type="match status" value="1"/>
</dbReference>
<name>A0ABY5J0M5_9BACT</name>
<keyword evidence="8" id="KW-1185">Reference proteome</keyword>
<dbReference type="InterPro" id="IPR014722">
    <property type="entry name" value="Rib_uL2_dom2"/>
</dbReference>
<organism evidence="7 8">
    <name type="scientific">Mycoplasmopsis equigenitalium</name>
    <dbReference type="NCBI Taxonomy" id="114883"/>
    <lineage>
        <taxon>Bacteria</taxon>
        <taxon>Bacillati</taxon>
        <taxon>Mycoplasmatota</taxon>
        <taxon>Mycoplasmoidales</taxon>
        <taxon>Metamycoplasmataceae</taxon>
        <taxon>Mycoplasmopsis</taxon>
    </lineage>
</organism>
<dbReference type="InterPro" id="IPR001062">
    <property type="entry name" value="Transcrpt_antiterm_NusG"/>
</dbReference>
<dbReference type="InterPro" id="IPR047050">
    <property type="entry name" value="NGN"/>
</dbReference>
<dbReference type="InterPro" id="IPR008991">
    <property type="entry name" value="Translation_prot_SH3-like_sf"/>
</dbReference>
<dbReference type="PANTHER" id="PTHR30265">
    <property type="entry name" value="RHO-INTERACTING TRANSCRIPTION TERMINATION FACTOR NUSG"/>
    <property type="match status" value="1"/>
</dbReference>
<dbReference type="SUPFAM" id="SSF50104">
    <property type="entry name" value="Translation proteins SH3-like domain"/>
    <property type="match status" value="1"/>
</dbReference>
<protein>
    <recommendedName>
        <fullName evidence="4 5">Transcription termination/antitermination protein NusG</fullName>
    </recommendedName>
</protein>
<evidence type="ECO:0000259" key="6">
    <source>
        <dbReference type="SMART" id="SM00738"/>
    </source>
</evidence>
<evidence type="ECO:0000313" key="7">
    <source>
        <dbReference type="EMBL" id="UUD36812.1"/>
    </source>
</evidence>
<dbReference type="EMBL" id="CP101808">
    <property type="protein sequence ID" value="UUD36812.1"/>
    <property type="molecule type" value="Genomic_DNA"/>
</dbReference>
<evidence type="ECO:0000313" key="8">
    <source>
        <dbReference type="Proteomes" id="UP001059576"/>
    </source>
</evidence>
<feature type="domain" description="NusG-like N-terminal" evidence="6">
    <location>
        <begin position="2"/>
        <end position="120"/>
    </location>
</feature>
<evidence type="ECO:0000256" key="3">
    <source>
        <dbReference type="ARBA" id="ARBA00023163"/>
    </source>
</evidence>
<dbReference type="RefSeq" id="WP_129723044.1">
    <property type="nucleotide sequence ID" value="NZ_CP101808.1"/>
</dbReference>
<comment type="function">
    <text evidence="4">Participates in transcription elongation, termination and antitermination.</text>
</comment>
<evidence type="ECO:0000256" key="4">
    <source>
        <dbReference type="HAMAP-Rule" id="MF_00948"/>
    </source>
</evidence>
<dbReference type="CDD" id="cd06091">
    <property type="entry name" value="KOW_NusG"/>
    <property type="match status" value="1"/>
</dbReference>
<keyword evidence="3 4" id="KW-0804">Transcription</keyword>
<dbReference type="CDD" id="cd09891">
    <property type="entry name" value="NGN_Bact_1"/>
    <property type="match status" value="1"/>
</dbReference>
<dbReference type="HAMAP" id="MF_00948">
    <property type="entry name" value="NusG"/>
    <property type="match status" value="1"/>
</dbReference>
<accession>A0ABY5J0M5</accession>
<reference evidence="7" key="1">
    <citation type="submission" date="2022-07" db="EMBL/GenBank/DDBJ databases">
        <title>Complete genome of Mycoplasma equigenitalium type strain T37.</title>
        <authorList>
            <person name="Spergser J."/>
        </authorList>
    </citation>
    <scope>NUCLEOTIDE SEQUENCE</scope>
    <source>
        <strain evidence="7">T37</strain>
    </source>
</reference>
<dbReference type="Proteomes" id="UP001059576">
    <property type="component" value="Chromosome"/>
</dbReference>
<dbReference type="PANTHER" id="PTHR30265:SF4">
    <property type="entry name" value="KOW MOTIF FAMILY PROTEIN, EXPRESSED"/>
    <property type="match status" value="1"/>
</dbReference>
<gene>
    <name evidence="4 7" type="primary">nusG</name>
    <name evidence="7" type="ORF">NPA09_02855</name>
</gene>
<keyword evidence="1 4" id="KW-0889">Transcription antitermination</keyword>
<dbReference type="InterPro" id="IPR036735">
    <property type="entry name" value="NGN_dom_sf"/>
</dbReference>
<keyword evidence="2 4" id="KW-0805">Transcription regulation</keyword>
<proteinExistence type="inferred from homology"/>
<dbReference type="InterPro" id="IPR006645">
    <property type="entry name" value="NGN-like_dom"/>
</dbReference>
<dbReference type="SUPFAM" id="SSF82679">
    <property type="entry name" value="N-utilization substance G protein NusG, N-terminal domain"/>
    <property type="match status" value="1"/>
</dbReference>
<evidence type="ECO:0000256" key="1">
    <source>
        <dbReference type="ARBA" id="ARBA00022814"/>
    </source>
</evidence>
<dbReference type="Gene3D" id="3.30.70.940">
    <property type="entry name" value="NusG, N-terminal domain"/>
    <property type="match status" value="1"/>
</dbReference>
<evidence type="ECO:0000256" key="5">
    <source>
        <dbReference type="NCBIfam" id="TIGR01956"/>
    </source>
</evidence>
<evidence type="ECO:0000256" key="2">
    <source>
        <dbReference type="ARBA" id="ARBA00023015"/>
    </source>
</evidence>
<keyword evidence="4" id="KW-0806">Transcription termination</keyword>